<reference evidence="3" key="1">
    <citation type="submission" date="2005-09" db="EMBL/GenBank/DDBJ databases">
        <authorList>
            <person name="Mural R.J."/>
            <person name="Li P.W."/>
            <person name="Adams M.D."/>
            <person name="Amanatides P.G."/>
            <person name="Baden-Tillson H."/>
            <person name="Barnstead M."/>
            <person name="Chin S.H."/>
            <person name="Dew I."/>
            <person name="Evans C.A."/>
            <person name="Ferriera S."/>
            <person name="Flanigan M."/>
            <person name="Fosler C."/>
            <person name="Glodek A."/>
            <person name="Gu Z."/>
            <person name="Holt R.A."/>
            <person name="Jennings D."/>
            <person name="Kraft C.L."/>
            <person name="Lu F."/>
            <person name="Nguyen T."/>
            <person name="Nusskern D.R."/>
            <person name="Pfannkoch C.M."/>
            <person name="Sitter C."/>
            <person name="Sutton G.G."/>
            <person name="Venter J.C."/>
            <person name="Wang Z."/>
            <person name="Woodage T."/>
            <person name="Zheng X.H."/>
            <person name="Zhong F."/>
        </authorList>
    </citation>
    <scope>NUCLEOTIDE SEQUENCE [LARGE SCALE GENOMIC DNA]</scope>
    <source>
        <strain>BN</strain>
        <strain evidence="3">Sprague-Dawley</strain>
    </source>
</reference>
<dbReference type="AlphaFoldDB" id="A6IYH2"/>
<gene>
    <name evidence="2" type="ORF">rCG_51470</name>
</gene>
<organism evidence="2 3">
    <name type="scientific">Rattus norvegicus</name>
    <name type="common">Rat</name>
    <dbReference type="NCBI Taxonomy" id="10116"/>
    <lineage>
        <taxon>Eukaryota</taxon>
        <taxon>Metazoa</taxon>
        <taxon>Chordata</taxon>
        <taxon>Craniata</taxon>
        <taxon>Vertebrata</taxon>
        <taxon>Euteleostomi</taxon>
        <taxon>Mammalia</taxon>
        <taxon>Eutheria</taxon>
        <taxon>Euarchontoglires</taxon>
        <taxon>Glires</taxon>
        <taxon>Rodentia</taxon>
        <taxon>Myomorpha</taxon>
        <taxon>Muroidea</taxon>
        <taxon>Muridae</taxon>
        <taxon>Murinae</taxon>
        <taxon>Rattus</taxon>
    </lineage>
</organism>
<proteinExistence type="predicted"/>
<name>A6IYH2_RAT</name>
<evidence type="ECO:0000313" key="2">
    <source>
        <dbReference type="EMBL" id="EDL92301.1"/>
    </source>
</evidence>
<protein>
    <submittedName>
        <fullName evidence="2">RCG51470</fullName>
    </submittedName>
</protein>
<feature type="region of interest" description="Disordered" evidence="1">
    <location>
        <begin position="22"/>
        <end position="68"/>
    </location>
</feature>
<feature type="compositionally biased region" description="Basic and acidic residues" evidence="1">
    <location>
        <begin position="39"/>
        <end position="61"/>
    </location>
</feature>
<accession>A6IYH2</accession>
<feature type="compositionally biased region" description="Polar residues" evidence="1">
    <location>
        <begin position="23"/>
        <end position="36"/>
    </location>
</feature>
<dbReference type="Proteomes" id="UP000234681">
    <property type="component" value="Chromosome 19"/>
</dbReference>
<dbReference type="EMBL" id="CH473972">
    <property type="protein sequence ID" value="EDL92301.1"/>
    <property type="molecule type" value="Genomic_DNA"/>
</dbReference>
<evidence type="ECO:0000256" key="1">
    <source>
        <dbReference type="SAM" id="MobiDB-lite"/>
    </source>
</evidence>
<sequence length="86" mass="9628">MSSICILCANFWEEHKKQHLDASVSSSGSQRVQMTMSAAKEKGKFEDSPKSDITHMQRGDQNEVQGTQSSRGLLLSLCFEYCPKTK</sequence>
<evidence type="ECO:0000313" key="3">
    <source>
        <dbReference type="Proteomes" id="UP000234681"/>
    </source>
</evidence>